<dbReference type="Pfam" id="PF01370">
    <property type="entry name" value="Epimerase"/>
    <property type="match status" value="1"/>
</dbReference>
<dbReference type="Gene3D" id="3.40.50.720">
    <property type="entry name" value="NAD(P)-binding Rossmann-like Domain"/>
    <property type="match status" value="1"/>
</dbReference>
<dbReference type="OrthoDB" id="9811743at2"/>
<evidence type="ECO:0000256" key="1">
    <source>
        <dbReference type="ARBA" id="ARBA00007637"/>
    </source>
</evidence>
<organism evidence="3 4">
    <name type="scientific">Bryocella elongata</name>
    <dbReference type="NCBI Taxonomy" id="863522"/>
    <lineage>
        <taxon>Bacteria</taxon>
        <taxon>Pseudomonadati</taxon>
        <taxon>Acidobacteriota</taxon>
        <taxon>Terriglobia</taxon>
        <taxon>Terriglobales</taxon>
        <taxon>Acidobacteriaceae</taxon>
        <taxon>Bryocella</taxon>
    </lineage>
</organism>
<sequence length="356" mass="39948">MTDTQSSPRYEILVTGGSGFFGGILKRRLLDEGFAVTNIDLVADDDRHAHLTSIQGDIRNEALLDQLFSQHNFAAVYHVAAMLAHDIKDERQLWTSNVDGTRLVADACIKHGVHKLIFTSTNCLWAEGFERPVTEDDEPAPIEVYGKSKWEAELELEHAHAECPELQVVIIRCPTIISSGRLGLLAILFEFIEDGKKVWVVGGGQNRYQFIAAEDLTLACLMCLNYEKSATFNIGSDAVPTMAQMYQGVIRQAGTKSRVATLPEAPTLALMQLAHKLGVSPLGPYHYRMISKSFEFDTTRIKRELGWQPTLTNEQMMLRAFLYYRDNRRQIHGRSDVSAHSKAAPMGIIRLLKWIS</sequence>
<dbReference type="RefSeq" id="WP_103933853.1">
    <property type="nucleotide sequence ID" value="NZ_FNVA01000005.1"/>
</dbReference>
<accession>A0A1H6AAJ4</accession>
<dbReference type="Proteomes" id="UP000236728">
    <property type="component" value="Unassembled WGS sequence"/>
</dbReference>
<evidence type="ECO:0000259" key="2">
    <source>
        <dbReference type="Pfam" id="PF01370"/>
    </source>
</evidence>
<reference evidence="3 4" key="1">
    <citation type="submission" date="2016-10" db="EMBL/GenBank/DDBJ databases">
        <authorList>
            <person name="de Groot N.N."/>
        </authorList>
    </citation>
    <scope>NUCLEOTIDE SEQUENCE [LARGE SCALE GENOMIC DNA]</scope>
    <source>
        <strain evidence="3 4">DSM 22489</strain>
    </source>
</reference>
<dbReference type="SUPFAM" id="SSF51735">
    <property type="entry name" value="NAD(P)-binding Rossmann-fold domains"/>
    <property type="match status" value="1"/>
</dbReference>
<evidence type="ECO:0000313" key="4">
    <source>
        <dbReference type="Proteomes" id="UP000236728"/>
    </source>
</evidence>
<dbReference type="AlphaFoldDB" id="A0A1H6AAJ4"/>
<name>A0A1H6AAJ4_9BACT</name>
<dbReference type="EMBL" id="FNVA01000005">
    <property type="protein sequence ID" value="SEG44766.1"/>
    <property type="molecule type" value="Genomic_DNA"/>
</dbReference>
<keyword evidence="4" id="KW-1185">Reference proteome</keyword>
<proteinExistence type="inferred from homology"/>
<comment type="similarity">
    <text evidence="1">Belongs to the NAD(P)-dependent epimerase/dehydratase family.</text>
</comment>
<gene>
    <name evidence="3" type="ORF">SAMN05421819_2984</name>
</gene>
<dbReference type="PANTHER" id="PTHR43000">
    <property type="entry name" value="DTDP-D-GLUCOSE 4,6-DEHYDRATASE-RELATED"/>
    <property type="match status" value="1"/>
</dbReference>
<protein>
    <submittedName>
        <fullName evidence="3">Nucleoside-diphosphate-sugar epimerase</fullName>
    </submittedName>
</protein>
<dbReference type="InterPro" id="IPR001509">
    <property type="entry name" value="Epimerase_deHydtase"/>
</dbReference>
<evidence type="ECO:0000313" key="3">
    <source>
        <dbReference type="EMBL" id="SEG44766.1"/>
    </source>
</evidence>
<feature type="domain" description="NAD-dependent epimerase/dehydratase" evidence="2">
    <location>
        <begin position="12"/>
        <end position="235"/>
    </location>
</feature>
<dbReference type="InterPro" id="IPR036291">
    <property type="entry name" value="NAD(P)-bd_dom_sf"/>
</dbReference>